<keyword evidence="5" id="KW-1185">Reference proteome</keyword>
<dbReference type="EMBL" id="JAULSY010000038">
    <property type="protein sequence ID" value="KAK0669814.1"/>
    <property type="molecule type" value="Genomic_DNA"/>
</dbReference>
<dbReference type="PANTHER" id="PTHR22935:SF95">
    <property type="entry name" value="BETA-LACTAMASE-LIKE 1-RELATED"/>
    <property type="match status" value="1"/>
</dbReference>
<dbReference type="Proteomes" id="UP001174997">
    <property type="component" value="Unassembled WGS sequence"/>
</dbReference>
<feature type="signal peptide" evidence="2">
    <location>
        <begin position="1"/>
        <end position="23"/>
    </location>
</feature>
<organism evidence="4 5">
    <name type="scientific">Cercophora samala</name>
    <dbReference type="NCBI Taxonomy" id="330535"/>
    <lineage>
        <taxon>Eukaryota</taxon>
        <taxon>Fungi</taxon>
        <taxon>Dikarya</taxon>
        <taxon>Ascomycota</taxon>
        <taxon>Pezizomycotina</taxon>
        <taxon>Sordariomycetes</taxon>
        <taxon>Sordariomycetidae</taxon>
        <taxon>Sordariales</taxon>
        <taxon>Lasiosphaeriaceae</taxon>
        <taxon>Cercophora</taxon>
    </lineage>
</organism>
<feature type="domain" description="Beta-lactamase-related" evidence="3">
    <location>
        <begin position="72"/>
        <end position="300"/>
    </location>
</feature>
<accession>A0AA39ZFW4</accession>
<evidence type="ECO:0000256" key="2">
    <source>
        <dbReference type="SAM" id="SignalP"/>
    </source>
</evidence>
<dbReference type="InterPro" id="IPR012338">
    <property type="entry name" value="Beta-lactam/transpept-like"/>
</dbReference>
<dbReference type="PANTHER" id="PTHR22935">
    <property type="entry name" value="PENICILLIN-BINDING PROTEIN"/>
    <property type="match status" value="1"/>
</dbReference>
<reference evidence="4" key="1">
    <citation type="submission" date="2023-06" db="EMBL/GenBank/DDBJ databases">
        <title>Genome-scale phylogeny and comparative genomics of the fungal order Sordariales.</title>
        <authorList>
            <consortium name="Lawrence Berkeley National Laboratory"/>
            <person name="Hensen N."/>
            <person name="Bonometti L."/>
            <person name="Westerberg I."/>
            <person name="Brannstrom I.O."/>
            <person name="Guillou S."/>
            <person name="Cros-Aarteil S."/>
            <person name="Calhoun S."/>
            <person name="Haridas S."/>
            <person name="Kuo A."/>
            <person name="Mondo S."/>
            <person name="Pangilinan J."/>
            <person name="Riley R."/>
            <person name="Labutti K."/>
            <person name="Andreopoulos B."/>
            <person name="Lipzen A."/>
            <person name="Chen C."/>
            <person name="Yanf M."/>
            <person name="Daum C."/>
            <person name="Ng V."/>
            <person name="Clum A."/>
            <person name="Steindorff A."/>
            <person name="Ohm R."/>
            <person name="Martin F."/>
            <person name="Silar P."/>
            <person name="Natvig D."/>
            <person name="Lalanne C."/>
            <person name="Gautier V."/>
            <person name="Ament-Velasquez S.L."/>
            <person name="Kruys A."/>
            <person name="Hutchinson M.I."/>
            <person name="Powell A.J."/>
            <person name="Barry K."/>
            <person name="Miller A.N."/>
            <person name="Grigoriev I.V."/>
            <person name="Debuchy R."/>
            <person name="Gladieux P."/>
            <person name="Thoren M.H."/>
            <person name="Johannesson H."/>
        </authorList>
    </citation>
    <scope>NUCLEOTIDE SEQUENCE</scope>
    <source>
        <strain evidence="4">CBS 307.81</strain>
    </source>
</reference>
<feature type="chain" id="PRO_5041405668" evidence="2">
    <location>
        <begin position="24"/>
        <end position="322"/>
    </location>
</feature>
<evidence type="ECO:0000259" key="3">
    <source>
        <dbReference type="Pfam" id="PF00144"/>
    </source>
</evidence>
<sequence>MVITKHILTLIVVAAFRVSGVESKACPPLGAVLPPPRQPGKEAVVIAAVQSLGALFEKITSRYNASAVSIGVQSIHEDTPLVDLHYTPPVRNKNGTANVTAETVYRIGSCTKIFTVLSLLQQSNIRWDEPVTTYLPELRHNQAQGTEIEAVRWDYVTIGSLASHLSGIGRDLAFDLANFPTFPAEKMGLPPLDKKSRANHCSGLGNTTVCTTQGNWRSDGALLRVLRVLTASYLDVLNNMPLRHPQYAPYTTPLYSNVGITLLGLVVEKATNQSLDQLLKEKIFFPAGMQETSLNEPPVPDQEGFIPAGDPTWFTKTGIFAS</sequence>
<evidence type="ECO:0000313" key="4">
    <source>
        <dbReference type="EMBL" id="KAK0669814.1"/>
    </source>
</evidence>
<dbReference type="Gene3D" id="3.40.710.10">
    <property type="entry name" value="DD-peptidase/beta-lactamase superfamily"/>
    <property type="match status" value="1"/>
</dbReference>
<dbReference type="AlphaFoldDB" id="A0AA39ZFW4"/>
<name>A0AA39ZFW4_9PEZI</name>
<comment type="similarity">
    <text evidence="1">Belongs to the beta-lactamase family.</text>
</comment>
<keyword evidence="2" id="KW-0732">Signal</keyword>
<dbReference type="SUPFAM" id="SSF56601">
    <property type="entry name" value="beta-lactamase/transpeptidase-like"/>
    <property type="match status" value="1"/>
</dbReference>
<evidence type="ECO:0000313" key="5">
    <source>
        <dbReference type="Proteomes" id="UP001174997"/>
    </source>
</evidence>
<dbReference type="Pfam" id="PF00144">
    <property type="entry name" value="Beta-lactamase"/>
    <property type="match status" value="1"/>
</dbReference>
<evidence type="ECO:0000256" key="1">
    <source>
        <dbReference type="ARBA" id="ARBA00038473"/>
    </source>
</evidence>
<protein>
    <submittedName>
        <fullName evidence="4">Beta-lactamase/transpeptidase-like protein</fullName>
    </submittedName>
</protein>
<gene>
    <name evidence="4" type="ORF">QBC41DRAFT_223061</name>
</gene>
<comment type="caution">
    <text evidence="4">The sequence shown here is derived from an EMBL/GenBank/DDBJ whole genome shotgun (WGS) entry which is preliminary data.</text>
</comment>
<dbReference type="InterPro" id="IPR051478">
    <property type="entry name" value="Beta-lactamase-like_AB/R"/>
</dbReference>
<dbReference type="InterPro" id="IPR001466">
    <property type="entry name" value="Beta-lactam-related"/>
</dbReference>
<proteinExistence type="inferred from homology"/>